<proteinExistence type="predicted"/>
<dbReference type="EMBL" id="UHFN01000002">
    <property type="protein sequence ID" value="SUN58167.1"/>
    <property type="molecule type" value="Genomic_DNA"/>
</dbReference>
<evidence type="ECO:0000313" key="3">
    <source>
        <dbReference type="Proteomes" id="UP000254924"/>
    </source>
</evidence>
<dbReference type="Proteomes" id="UP000254924">
    <property type="component" value="Unassembled WGS sequence"/>
</dbReference>
<gene>
    <name evidence="2" type="ORF">NCTC12224_00191</name>
</gene>
<evidence type="ECO:0000256" key="1">
    <source>
        <dbReference type="SAM" id="MobiDB-lite"/>
    </source>
</evidence>
<evidence type="ECO:0000313" key="2">
    <source>
        <dbReference type="EMBL" id="SUN58167.1"/>
    </source>
</evidence>
<feature type="region of interest" description="Disordered" evidence="1">
    <location>
        <begin position="166"/>
        <end position="199"/>
    </location>
</feature>
<protein>
    <submittedName>
        <fullName evidence="2">Phage protein</fullName>
    </submittedName>
</protein>
<dbReference type="AlphaFoldDB" id="A0A380JZL0"/>
<sequence>MENVTKKVTAVDEFNIILAEDKMLKEMSKEHSAYQDSFHNWLCTQMDDAELVSGILKDDRTIAGAEEFVLDKAVKQATRMNSGGPLVEGAMIDSITVFGWVRNYFTMEKLPEKEKPKVRINPTSEEYLAKERERKIKDLEENPKYKDYLAGLKKTASDETYQETIDELLQGDKPKAKTKSKQAKEKEFEEISLFDTSEL</sequence>
<feature type="compositionally biased region" description="Acidic residues" evidence="1">
    <location>
        <begin position="190"/>
        <end position="199"/>
    </location>
</feature>
<keyword evidence="3" id="KW-1185">Reference proteome</keyword>
<accession>A0A380JZL0</accession>
<organism evidence="2 3">
    <name type="scientific">Streptococcus hyointestinalis</name>
    <dbReference type="NCBI Taxonomy" id="1337"/>
    <lineage>
        <taxon>Bacteria</taxon>
        <taxon>Bacillati</taxon>
        <taxon>Bacillota</taxon>
        <taxon>Bacilli</taxon>
        <taxon>Lactobacillales</taxon>
        <taxon>Streptococcaceae</taxon>
        <taxon>Streptococcus</taxon>
    </lineage>
</organism>
<reference evidence="2 3" key="1">
    <citation type="submission" date="2018-06" db="EMBL/GenBank/DDBJ databases">
        <authorList>
            <consortium name="Pathogen Informatics"/>
            <person name="Doyle S."/>
        </authorList>
    </citation>
    <scope>NUCLEOTIDE SEQUENCE [LARGE SCALE GENOMIC DNA]</scope>
    <source>
        <strain evidence="2 3">NCTC12224</strain>
    </source>
</reference>
<name>A0A380JZL0_9STRE</name>